<feature type="signal peptide" evidence="1">
    <location>
        <begin position="1"/>
        <end position="28"/>
    </location>
</feature>
<organism evidence="2 3">
    <name type="scientific">Cryomyces minteri</name>
    <dbReference type="NCBI Taxonomy" id="331657"/>
    <lineage>
        <taxon>Eukaryota</taxon>
        <taxon>Fungi</taxon>
        <taxon>Dikarya</taxon>
        <taxon>Ascomycota</taxon>
        <taxon>Pezizomycotina</taxon>
        <taxon>Dothideomycetes</taxon>
        <taxon>Dothideomycetes incertae sedis</taxon>
        <taxon>Cryomyces</taxon>
    </lineage>
</organism>
<keyword evidence="1" id="KW-0732">Signal</keyword>
<accession>A0A4U0XAM9</accession>
<sequence>MRISLSSWAATVIQTVLYSQLFSSACQASVQDAAIFPRATCVQNISTLPVAPLSAPNPNLPWEIRFIYGHHTYNSAAACNQTNGIVVAATPQNVSYNTCTLISSLYGNRYPAAAAIYLGGTSALSEIDVFYATSAQKRCAEGQSTFCNQLGAPGWYCIYNMYLINNMIIVS</sequence>
<proteinExistence type="predicted"/>
<protein>
    <submittedName>
        <fullName evidence="2">Uncharacterized protein</fullName>
    </submittedName>
</protein>
<dbReference type="Proteomes" id="UP000308768">
    <property type="component" value="Unassembled WGS sequence"/>
</dbReference>
<evidence type="ECO:0000313" key="3">
    <source>
        <dbReference type="Proteomes" id="UP000308768"/>
    </source>
</evidence>
<dbReference type="PROSITE" id="PS51257">
    <property type="entry name" value="PROKAR_LIPOPROTEIN"/>
    <property type="match status" value="1"/>
</dbReference>
<feature type="chain" id="PRO_5020943142" evidence="1">
    <location>
        <begin position="29"/>
        <end position="171"/>
    </location>
</feature>
<gene>
    <name evidence="2" type="ORF">B0A49_03843</name>
</gene>
<comment type="caution">
    <text evidence="2">The sequence shown here is derived from an EMBL/GenBank/DDBJ whole genome shotgun (WGS) entry which is preliminary data.</text>
</comment>
<dbReference type="EMBL" id="NAJN01000451">
    <property type="protein sequence ID" value="TKA73151.1"/>
    <property type="molecule type" value="Genomic_DNA"/>
</dbReference>
<dbReference type="AlphaFoldDB" id="A0A4U0XAM9"/>
<name>A0A4U0XAM9_9PEZI</name>
<keyword evidence="3" id="KW-1185">Reference proteome</keyword>
<evidence type="ECO:0000256" key="1">
    <source>
        <dbReference type="SAM" id="SignalP"/>
    </source>
</evidence>
<reference evidence="2 3" key="1">
    <citation type="submission" date="2017-03" db="EMBL/GenBank/DDBJ databases">
        <title>Genomes of endolithic fungi from Antarctica.</title>
        <authorList>
            <person name="Coleine C."/>
            <person name="Masonjones S."/>
            <person name="Stajich J.E."/>
        </authorList>
    </citation>
    <scope>NUCLEOTIDE SEQUENCE [LARGE SCALE GENOMIC DNA]</scope>
    <source>
        <strain evidence="2 3">CCFEE 5187</strain>
    </source>
</reference>
<evidence type="ECO:0000313" key="2">
    <source>
        <dbReference type="EMBL" id="TKA73151.1"/>
    </source>
</evidence>